<dbReference type="InterPro" id="IPR001412">
    <property type="entry name" value="aa-tRNA-synth_I_CS"/>
</dbReference>
<dbReference type="EMBL" id="MIHA01000002">
    <property type="protein sequence ID" value="ODQ92125.1"/>
    <property type="molecule type" value="Genomic_DNA"/>
</dbReference>
<dbReference type="GO" id="GO:0005829">
    <property type="term" value="C:cytosol"/>
    <property type="evidence" value="ECO:0007669"/>
    <property type="project" value="TreeGrafter"/>
</dbReference>
<evidence type="ECO:0000259" key="13">
    <source>
        <dbReference type="Pfam" id="PF22421"/>
    </source>
</evidence>
<dbReference type="Gene3D" id="3.40.50.620">
    <property type="entry name" value="HUPs"/>
    <property type="match status" value="1"/>
</dbReference>
<evidence type="ECO:0000313" key="15">
    <source>
        <dbReference type="Proteomes" id="UP000094053"/>
    </source>
</evidence>
<keyword evidence="4 11" id="KW-0547">Nucleotide-binding</keyword>
<dbReference type="Gene3D" id="3.10.290.10">
    <property type="entry name" value="RNA-binding S4 domain"/>
    <property type="match status" value="1"/>
</dbReference>
<dbReference type="InterPro" id="IPR002305">
    <property type="entry name" value="aa-tRNA-synth_Ic"/>
</dbReference>
<evidence type="ECO:0000256" key="8">
    <source>
        <dbReference type="ARBA" id="ARBA00023146"/>
    </source>
</evidence>
<dbReference type="CDD" id="cd00805">
    <property type="entry name" value="TyrRS_core"/>
    <property type="match status" value="1"/>
</dbReference>
<keyword evidence="3 11" id="KW-0436">Ligase</keyword>
<feature type="domain" description="Tyrosine--tRNA ligase SYY-like C-terminal" evidence="13">
    <location>
        <begin position="359"/>
        <end position="420"/>
    </location>
</feature>
<dbReference type="EC" id="6.1.1.1" evidence="11"/>
<name>A0A1E3RQE9_MYCFV</name>
<dbReference type="InterPro" id="IPR024088">
    <property type="entry name" value="Tyr-tRNA-ligase_bac-type"/>
</dbReference>
<keyword evidence="7 11" id="KW-0648">Protein biosynthesis</keyword>
<keyword evidence="2 11" id="KW-0963">Cytoplasm</keyword>
<evidence type="ECO:0000256" key="5">
    <source>
        <dbReference type="ARBA" id="ARBA00022840"/>
    </source>
</evidence>
<dbReference type="PANTHER" id="PTHR11766">
    <property type="entry name" value="TYROSYL-TRNA SYNTHETASE"/>
    <property type="match status" value="1"/>
</dbReference>
<dbReference type="InterPro" id="IPR002307">
    <property type="entry name" value="Tyr-tRNA-ligase"/>
</dbReference>
<feature type="binding site" evidence="11">
    <location>
        <position position="37"/>
    </location>
    <ligand>
        <name>L-tyrosine</name>
        <dbReference type="ChEBI" id="CHEBI:58315"/>
    </ligand>
</feature>
<evidence type="ECO:0000256" key="2">
    <source>
        <dbReference type="ARBA" id="ARBA00022490"/>
    </source>
</evidence>
<feature type="short sequence motif" description="'KMSKS' region" evidence="11">
    <location>
        <begin position="232"/>
        <end position="236"/>
    </location>
</feature>
<dbReference type="SUPFAM" id="SSF52374">
    <property type="entry name" value="Nucleotidylyl transferase"/>
    <property type="match status" value="1"/>
</dbReference>
<dbReference type="STRING" id="1776.BHQ18_04370"/>
<sequence>MGTPNILDELEWRGLVAQSTDRDALAEALSAGPVTVYSGFDPTAPSLHAGHLIPLLTLRRFQQAGHRPIVLAGGATGMIGDPRETGERTLNTADTVAEWAARIRGQLERFVEFDDTPTGAVIENNLSWTGPLSAIEFLRDIGKYFSVNVMLDRDTVRRRLEGEGISYTEFSYMLLQANDYVELHRRHGCSLQVGGSDQWGNIIAGVRLVRQKEGATVHALTTPLVTDSEGKKFGKSTGGGSLWLDPEMTSPYAWYQYFINTADADVVRYLRWFTFLSPDELNDLDEATRDRAHERAAQRRLARELTTLVHGEAATRAVEHASQALFGRGELGELDEQTLAAALREASNNQVAVLDPGGPDTITDLLVASGLSASKGAARRTVAEGGVYVNNTRVPSDDWSPQPDDFLYGRWLVLRRGKRNIAGVQRVG</sequence>
<keyword evidence="5 11" id="KW-0067">ATP-binding</keyword>
<dbReference type="Pfam" id="PF22421">
    <property type="entry name" value="SYY_C-terminal"/>
    <property type="match status" value="1"/>
</dbReference>
<dbReference type="SUPFAM" id="SSF55174">
    <property type="entry name" value="Alpha-L RNA-binding motif"/>
    <property type="match status" value="1"/>
</dbReference>
<dbReference type="HAMAP" id="MF_02006">
    <property type="entry name" value="Tyr_tRNA_synth_type1"/>
    <property type="match status" value="1"/>
</dbReference>
<evidence type="ECO:0000256" key="3">
    <source>
        <dbReference type="ARBA" id="ARBA00022598"/>
    </source>
</evidence>
<evidence type="ECO:0000256" key="9">
    <source>
        <dbReference type="ARBA" id="ARBA00048248"/>
    </source>
</evidence>
<dbReference type="GO" id="GO:0003723">
    <property type="term" value="F:RNA binding"/>
    <property type="evidence" value="ECO:0007669"/>
    <property type="project" value="UniProtKB-KW"/>
</dbReference>
<comment type="subunit">
    <text evidence="11">Homodimer.</text>
</comment>
<dbReference type="OrthoDB" id="9804243at2"/>
<dbReference type="InterPro" id="IPR024107">
    <property type="entry name" value="Tyr-tRNA-ligase_bac_1"/>
</dbReference>
<dbReference type="NCBIfam" id="TIGR00234">
    <property type="entry name" value="tyrS"/>
    <property type="match status" value="1"/>
</dbReference>
<keyword evidence="6 12" id="KW-0694">RNA-binding</keyword>
<evidence type="ECO:0000256" key="4">
    <source>
        <dbReference type="ARBA" id="ARBA00022741"/>
    </source>
</evidence>
<comment type="catalytic activity">
    <reaction evidence="9 11">
        <text>tRNA(Tyr) + L-tyrosine + ATP = L-tyrosyl-tRNA(Tyr) + AMP + diphosphate + H(+)</text>
        <dbReference type="Rhea" id="RHEA:10220"/>
        <dbReference type="Rhea" id="RHEA-COMP:9706"/>
        <dbReference type="Rhea" id="RHEA-COMP:9707"/>
        <dbReference type="ChEBI" id="CHEBI:15378"/>
        <dbReference type="ChEBI" id="CHEBI:30616"/>
        <dbReference type="ChEBI" id="CHEBI:33019"/>
        <dbReference type="ChEBI" id="CHEBI:58315"/>
        <dbReference type="ChEBI" id="CHEBI:78442"/>
        <dbReference type="ChEBI" id="CHEBI:78536"/>
        <dbReference type="ChEBI" id="CHEBI:456215"/>
        <dbReference type="EC" id="6.1.1.1"/>
    </reaction>
</comment>
<comment type="similarity">
    <text evidence="10 11">Belongs to the class-I aminoacyl-tRNA synthetase family. TyrS type 1 subfamily.</text>
</comment>
<keyword evidence="8 11" id="KW-0030">Aminoacyl-tRNA synthetase</keyword>
<evidence type="ECO:0000256" key="6">
    <source>
        <dbReference type="ARBA" id="ARBA00022884"/>
    </source>
</evidence>
<reference evidence="15" key="1">
    <citation type="submission" date="2016-09" db="EMBL/GenBank/DDBJ databases">
        <authorList>
            <person name="Greninger A.L."/>
            <person name="Jerome K.R."/>
            <person name="Mcnair B."/>
            <person name="Wallis C."/>
            <person name="Fang F."/>
        </authorList>
    </citation>
    <scope>NUCLEOTIDE SEQUENCE [LARGE SCALE GENOMIC DNA]</scope>
    <source>
        <strain evidence="15">M6</strain>
    </source>
</reference>
<dbReference type="Pfam" id="PF00579">
    <property type="entry name" value="tRNA-synt_1b"/>
    <property type="match status" value="1"/>
</dbReference>
<dbReference type="RefSeq" id="WP_069412381.1">
    <property type="nucleotide sequence ID" value="NZ_JACKUL010000018.1"/>
</dbReference>
<dbReference type="PANTHER" id="PTHR11766:SF0">
    <property type="entry name" value="TYROSINE--TRNA LIGASE, MITOCHONDRIAL"/>
    <property type="match status" value="1"/>
</dbReference>
<accession>A0A1E3RQE9</accession>
<dbReference type="PRINTS" id="PR01040">
    <property type="entry name" value="TRNASYNTHTYR"/>
</dbReference>
<dbReference type="InterPro" id="IPR036986">
    <property type="entry name" value="S4_RNA-bd_sf"/>
</dbReference>
<feature type="binding site" evidence="11">
    <location>
        <position position="172"/>
    </location>
    <ligand>
        <name>L-tyrosine</name>
        <dbReference type="ChEBI" id="CHEBI:58315"/>
    </ligand>
</feature>
<proteinExistence type="inferred from homology"/>
<feature type="binding site" evidence="11">
    <location>
        <position position="235"/>
    </location>
    <ligand>
        <name>ATP</name>
        <dbReference type="ChEBI" id="CHEBI:30616"/>
    </ligand>
</feature>
<feature type="binding site" evidence="11">
    <location>
        <position position="176"/>
    </location>
    <ligand>
        <name>L-tyrosine</name>
        <dbReference type="ChEBI" id="CHEBI:58315"/>
    </ligand>
</feature>
<dbReference type="GO" id="GO:0042803">
    <property type="term" value="F:protein homodimerization activity"/>
    <property type="evidence" value="ECO:0007669"/>
    <property type="project" value="UniProtKB-ARBA"/>
</dbReference>
<dbReference type="AlphaFoldDB" id="A0A1E3RQE9"/>
<dbReference type="Proteomes" id="UP000094053">
    <property type="component" value="Unassembled WGS sequence"/>
</dbReference>
<comment type="function">
    <text evidence="11">Catalyzes the attachment of tyrosine to tRNA(Tyr) in a two-step reaction: tyrosine is first activated by ATP to form Tyr-AMP and then transferred to the acceptor end of tRNA(Tyr).</text>
</comment>
<dbReference type="GO" id="GO:0004831">
    <property type="term" value="F:tyrosine-tRNA ligase activity"/>
    <property type="evidence" value="ECO:0007669"/>
    <property type="project" value="UniProtKB-UniRule"/>
</dbReference>
<dbReference type="GO" id="GO:0005524">
    <property type="term" value="F:ATP binding"/>
    <property type="evidence" value="ECO:0007669"/>
    <property type="project" value="UniProtKB-UniRule"/>
</dbReference>
<gene>
    <name evidence="11" type="primary">tyrS</name>
    <name evidence="14" type="ORF">BHQ18_04370</name>
</gene>
<evidence type="ECO:0000256" key="10">
    <source>
        <dbReference type="ARBA" id="ARBA00060965"/>
    </source>
</evidence>
<comment type="caution">
    <text evidence="14">The sequence shown here is derived from an EMBL/GenBank/DDBJ whole genome shotgun (WGS) entry which is preliminary data.</text>
</comment>
<dbReference type="PROSITE" id="PS00178">
    <property type="entry name" value="AA_TRNA_LIGASE_I"/>
    <property type="match status" value="1"/>
</dbReference>
<dbReference type="InterPro" id="IPR054608">
    <property type="entry name" value="SYY-like_C"/>
</dbReference>
<organism evidence="14 15">
    <name type="scientific">Mycolicibacterium flavescens</name>
    <name type="common">Mycobacterium flavescens</name>
    <dbReference type="NCBI Taxonomy" id="1776"/>
    <lineage>
        <taxon>Bacteria</taxon>
        <taxon>Bacillati</taxon>
        <taxon>Actinomycetota</taxon>
        <taxon>Actinomycetes</taxon>
        <taxon>Mycobacteriales</taxon>
        <taxon>Mycobacteriaceae</taxon>
        <taxon>Mycolicibacterium</taxon>
    </lineage>
</organism>
<comment type="subcellular location">
    <subcellularLocation>
        <location evidence="1 11">Cytoplasm</location>
    </subcellularLocation>
</comment>
<dbReference type="GO" id="GO:0006437">
    <property type="term" value="P:tyrosyl-tRNA aminoacylation"/>
    <property type="evidence" value="ECO:0007669"/>
    <property type="project" value="UniProtKB-UniRule"/>
</dbReference>
<dbReference type="FunFam" id="1.10.240.10:FF:000001">
    <property type="entry name" value="Tyrosine--tRNA ligase"/>
    <property type="match status" value="1"/>
</dbReference>
<dbReference type="InterPro" id="IPR014729">
    <property type="entry name" value="Rossmann-like_a/b/a_fold"/>
</dbReference>
<feature type="short sequence motif" description="'HIGH' region" evidence="11">
    <location>
        <begin position="42"/>
        <end position="51"/>
    </location>
</feature>
<evidence type="ECO:0000256" key="1">
    <source>
        <dbReference type="ARBA" id="ARBA00004496"/>
    </source>
</evidence>
<evidence type="ECO:0000256" key="7">
    <source>
        <dbReference type="ARBA" id="ARBA00022917"/>
    </source>
</evidence>
<keyword evidence="15" id="KW-1185">Reference proteome</keyword>
<evidence type="ECO:0000256" key="12">
    <source>
        <dbReference type="PROSITE-ProRule" id="PRU00182"/>
    </source>
</evidence>
<protein>
    <recommendedName>
        <fullName evidence="11">Tyrosine--tRNA ligase</fullName>
        <ecNumber evidence="11">6.1.1.1</ecNumber>
    </recommendedName>
    <alternativeName>
        <fullName evidence="11">Tyrosyl-tRNA synthetase</fullName>
        <shortName evidence="11">TyrRS</shortName>
    </alternativeName>
</protein>
<dbReference type="FunFam" id="3.10.290.10:FF:000014">
    <property type="entry name" value="Tyrosine--tRNA ligase"/>
    <property type="match status" value="1"/>
</dbReference>
<dbReference type="PROSITE" id="PS50889">
    <property type="entry name" value="S4"/>
    <property type="match status" value="1"/>
</dbReference>
<evidence type="ECO:0000313" key="14">
    <source>
        <dbReference type="EMBL" id="ODQ92125.1"/>
    </source>
</evidence>
<evidence type="ECO:0000256" key="11">
    <source>
        <dbReference type="HAMAP-Rule" id="MF_02006"/>
    </source>
</evidence>
<dbReference type="FunFam" id="3.40.50.620:FF:000008">
    <property type="entry name" value="Tyrosine--tRNA ligase"/>
    <property type="match status" value="1"/>
</dbReference>
<dbReference type="Gene3D" id="1.10.240.10">
    <property type="entry name" value="Tyrosyl-Transfer RNA Synthetase"/>
    <property type="match status" value="1"/>
</dbReference>
<dbReference type="CDD" id="cd00165">
    <property type="entry name" value="S4"/>
    <property type="match status" value="1"/>
</dbReference>